<evidence type="ECO:0000313" key="8">
    <source>
        <dbReference type="Proteomes" id="UP001165590"/>
    </source>
</evidence>
<accession>A0ABT3V1R9</accession>
<feature type="domain" description="RNA polymerase sigma factor 70 region 4 type 2" evidence="6">
    <location>
        <begin position="137"/>
        <end position="187"/>
    </location>
</feature>
<dbReference type="RefSeq" id="WP_267026458.1">
    <property type="nucleotide sequence ID" value="NZ_JAIFZO010000002.1"/>
</dbReference>
<dbReference type="SUPFAM" id="SSF88659">
    <property type="entry name" value="Sigma3 and sigma4 domains of RNA polymerase sigma factors"/>
    <property type="match status" value="1"/>
</dbReference>
<dbReference type="InterPro" id="IPR013249">
    <property type="entry name" value="RNA_pol_sigma70_r4_t2"/>
</dbReference>
<keyword evidence="4" id="KW-0238">DNA-binding</keyword>
<dbReference type="EMBL" id="JAIFZO010000002">
    <property type="protein sequence ID" value="MCX4233526.1"/>
    <property type="molecule type" value="Genomic_DNA"/>
</dbReference>
<dbReference type="InterPro" id="IPR039425">
    <property type="entry name" value="RNA_pol_sigma-70-like"/>
</dbReference>
<keyword evidence="2" id="KW-0805">Transcription regulation</keyword>
<sequence length="208" mass="23268">MRYDDTPDGSPPGKYGAGLSQSMYVPLELPLDFEAFYLGHQEPFHAYAEVHFGTRAAAEEVIHTVFLEIHAGWTQLLSAGNLEQGAWAIVRRAVHDRLELEGRAPAFVINGPIAQALDKALTTAREKLHKMESSSGLYEAIAELPNRQFEVIVLRYVLGYPTAKVAWYVGIDERTVGHHLRRAKERLRLQLGLPAAERKKPKQKGEDA</sequence>
<dbReference type="InterPro" id="IPR014284">
    <property type="entry name" value="RNA_pol_sigma-70_dom"/>
</dbReference>
<evidence type="ECO:0000256" key="5">
    <source>
        <dbReference type="ARBA" id="ARBA00023163"/>
    </source>
</evidence>
<dbReference type="Proteomes" id="UP001165590">
    <property type="component" value="Unassembled WGS sequence"/>
</dbReference>
<comment type="similarity">
    <text evidence="1">Belongs to the sigma-70 factor family. ECF subfamily.</text>
</comment>
<dbReference type="InterPro" id="IPR036388">
    <property type="entry name" value="WH-like_DNA-bd_sf"/>
</dbReference>
<evidence type="ECO:0000256" key="4">
    <source>
        <dbReference type="ARBA" id="ARBA00023125"/>
    </source>
</evidence>
<reference evidence="7" key="1">
    <citation type="journal article" date="2022" name="bioRxiv">
        <title>Discovery and biosynthetic assessment of Streptomyces ortus sp nov. isolated from a deep-sea sponge.</title>
        <authorList>
            <person name="Williams S.E."/>
        </authorList>
    </citation>
    <scope>NUCLEOTIDE SEQUENCE</scope>
    <source>
        <strain evidence="7">A15ISP2-DRY2</strain>
    </source>
</reference>
<dbReference type="PANTHER" id="PTHR43133">
    <property type="entry name" value="RNA POLYMERASE ECF-TYPE SIGMA FACTO"/>
    <property type="match status" value="1"/>
</dbReference>
<evidence type="ECO:0000256" key="3">
    <source>
        <dbReference type="ARBA" id="ARBA00023082"/>
    </source>
</evidence>
<dbReference type="NCBIfam" id="TIGR02937">
    <property type="entry name" value="sigma70-ECF"/>
    <property type="match status" value="1"/>
</dbReference>
<evidence type="ECO:0000256" key="1">
    <source>
        <dbReference type="ARBA" id="ARBA00010641"/>
    </source>
</evidence>
<evidence type="ECO:0000256" key="2">
    <source>
        <dbReference type="ARBA" id="ARBA00023015"/>
    </source>
</evidence>
<protein>
    <submittedName>
        <fullName evidence="7">Sigma-70 family RNA polymerase sigma factor</fullName>
    </submittedName>
</protein>
<dbReference type="Pfam" id="PF08281">
    <property type="entry name" value="Sigma70_r4_2"/>
    <property type="match status" value="1"/>
</dbReference>
<name>A0ABT3V1R9_9ACTN</name>
<keyword evidence="3" id="KW-0731">Sigma factor</keyword>
<keyword evidence="8" id="KW-1185">Reference proteome</keyword>
<proteinExistence type="inferred from homology"/>
<evidence type="ECO:0000313" key="7">
    <source>
        <dbReference type="EMBL" id="MCX4233526.1"/>
    </source>
</evidence>
<dbReference type="PANTHER" id="PTHR43133:SF8">
    <property type="entry name" value="RNA POLYMERASE SIGMA FACTOR HI_1459-RELATED"/>
    <property type="match status" value="1"/>
</dbReference>
<organism evidence="7 8">
    <name type="scientific">Streptomyces ortus</name>
    <dbReference type="NCBI Taxonomy" id="2867268"/>
    <lineage>
        <taxon>Bacteria</taxon>
        <taxon>Bacillati</taxon>
        <taxon>Actinomycetota</taxon>
        <taxon>Actinomycetes</taxon>
        <taxon>Kitasatosporales</taxon>
        <taxon>Streptomycetaceae</taxon>
        <taxon>Streptomyces</taxon>
    </lineage>
</organism>
<comment type="caution">
    <text evidence="7">The sequence shown here is derived from an EMBL/GenBank/DDBJ whole genome shotgun (WGS) entry which is preliminary data.</text>
</comment>
<keyword evidence="5" id="KW-0804">Transcription</keyword>
<dbReference type="InterPro" id="IPR013324">
    <property type="entry name" value="RNA_pol_sigma_r3/r4-like"/>
</dbReference>
<gene>
    <name evidence="7" type="ORF">K3769_12180</name>
</gene>
<evidence type="ECO:0000259" key="6">
    <source>
        <dbReference type="Pfam" id="PF08281"/>
    </source>
</evidence>
<dbReference type="Gene3D" id="1.10.10.10">
    <property type="entry name" value="Winged helix-like DNA-binding domain superfamily/Winged helix DNA-binding domain"/>
    <property type="match status" value="1"/>
</dbReference>